<dbReference type="InterPro" id="IPR036388">
    <property type="entry name" value="WH-like_DNA-bd_sf"/>
</dbReference>
<dbReference type="Pfam" id="PF08281">
    <property type="entry name" value="Sigma70_r4_2"/>
    <property type="match status" value="1"/>
</dbReference>
<dbReference type="InterPro" id="IPR013325">
    <property type="entry name" value="RNA_pol_sigma_r2"/>
</dbReference>
<keyword evidence="5" id="KW-0804">Transcription</keyword>
<dbReference type="InterPro" id="IPR014325">
    <property type="entry name" value="RNA_pol_sigma-E_actinobac"/>
</dbReference>
<comment type="similarity">
    <text evidence="1">Belongs to the sigma-70 factor family. ECF subfamily.</text>
</comment>
<dbReference type="RefSeq" id="WP_344655905.1">
    <property type="nucleotide sequence ID" value="NZ_BAAAQM010000004.1"/>
</dbReference>
<reference evidence="9" key="1">
    <citation type="journal article" date="2019" name="Int. J. Syst. Evol. Microbiol.">
        <title>The Global Catalogue of Microorganisms (GCM) 10K type strain sequencing project: providing services to taxonomists for standard genome sequencing and annotation.</title>
        <authorList>
            <consortium name="The Broad Institute Genomics Platform"/>
            <consortium name="The Broad Institute Genome Sequencing Center for Infectious Disease"/>
            <person name="Wu L."/>
            <person name="Ma J."/>
        </authorList>
    </citation>
    <scope>NUCLEOTIDE SEQUENCE [LARGE SCALE GENOMIC DNA]</scope>
    <source>
        <strain evidence="9">JCM 16013</strain>
    </source>
</reference>
<feature type="domain" description="RNA polymerase sigma factor 70 region 4 type 2" evidence="7">
    <location>
        <begin position="112"/>
        <end position="162"/>
    </location>
</feature>
<dbReference type="PANTHER" id="PTHR43133">
    <property type="entry name" value="RNA POLYMERASE ECF-TYPE SIGMA FACTO"/>
    <property type="match status" value="1"/>
</dbReference>
<evidence type="ECO:0000313" key="9">
    <source>
        <dbReference type="Proteomes" id="UP001499854"/>
    </source>
</evidence>
<gene>
    <name evidence="8" type="ORF">GCM10009838_12070</name>
</gene>
<name>A0ABP5C467_9ACTN</name>
<dbReference type="InterPro" id="IPR039425">
    <property type="entry name" value="RNA_pol_sigma-70-like"/>
</dbReference>
<evidence type="ECO:0000259" key="6">
    <source>
        <dbReference type="Pfam" id="PF04542"/>
    </source>
</evidence>
<keyword evidence="4" id="KW-0238">DNA-binding</keyword>
<accession>A0ABP5C467</accession>
<feature type="domain" description="RNA polymerase sigma-70 region 2" evidence="6">
    <location>
        <begin position="16"/>
        <end position="80"/>
    </location>
</feature>
<dbReference type="SUPFAM" id="SSF88659">
    <property type="entry name" value="Sigma3 and sigma4 domains of RNA polymerase sigma factors"/>
    <property type="match status" value="1"/>
</dbReference>
<dbReference type="Proteomes" id="UP001499854">
    <property type="component" value="Unassembled WGS sequence"/>
</dbReference>
<dbReference type="InterPro" id="IPR014284">
    <property type="entry name" value="RNA_pol_sigma-70_dom"/>
</dbReference>
<dbReference type="Pfam" id="PF04542">
    <property type="entry name" value="Sigma70_r2"/>
    <property type="match status" value="1"/>
</dbReference>
<keyword evidence="9" id="KW-1185">Reference proteome</keyword>
<dbReference type="InterPro" id="IPR007627">
    <property type="entry name" value="RNA_pol_sigma70_r2"/>
</dbReference>
<dbReference type="NCBIfam" id="TIGR02983">
    <property type="entry name" value="SigE-fam_strep"/>
    <property type="match status" value="1"/>
</dbReference>
<keyword evidence="2" id="KW-0805">Transcription regulation</keyword>
<evidence type="ECO:0000313" key="8">
    <source>
        <dbReference type="EMBL" id="GAA1957631.1"/>
    </source>
</evidence>
<evidence type="ECO:0000256" key="5">
    <source>
        <dbReference type="ARBA" id="ARBA00023163"/>
    </source>
</evidence>
<protein>
    <recommendedName>
        <fullName evidence="10">RNA polymerase, sigma-24 subunit, ECF subfamily</fullName>
    </recommendedName>
</protein>
<dbReference type="CDD" id="cd06171">
    <property type="entry name" value="Sigma70_r4"/>
    <property type="match status" value="1"/>
</dbReference>
<evidence type="ECO:0008006" key="10">
    <source>
        <dbReference type="Google" id="ProtNLM"/>
    </source>
</evidence>
<dbReference type="Gene3D" id="1.10.10.10">
    <property type="entry name" value="Winged helix-like DNA-binding domain superfamily/Winged helix DNA-binding domain"/>
    <property type="match status" value="1"/>
</dbReference>
<evidence type="ECO:0000256" key="2">
    <source>
        <dbReference type="ARBA" id="ARBA00023015"/>
    </source>
</evidence>
<evidence type="ECO:0000256" key="1">
    <source>
        <dbReference type="ARBA" id="ARBA00010641"/>
    </source>
</evidence>
<evidence type="ECO:0000256" key="4">
    <source>
        <dbReference type="ARBA" id="ARBA00023125"/>
    </source>
</evidence>
<keyword evidence="3" id="KW-0731">Sigma factor</keyword>
<dbReference type="NCBIfam" id="TIGR02937">
    <property type="entry name" value="sigma70-ECF"/>
    <property type="match status" value="1"/>
</dbReference>
<dbReference type="SUPFAM" id="SSF88946">
    <property type="entry name" value="Sigma2 domain of RNA polymerase sigma factors"/>
    <property type="match status" value="1"/>
</dbReference>
<dbReference type="InterPro" id="IPR013324">
    <property type="entry name" value="RNA_pol_sigma_r3/r4-like"/>
</dbReference>
<evidence type="ECO:0000256" key="3">
    <source>
        <dbReference type="ARBA" id="ARBA00023082"/>
    </source>
</evidence>
<comment type="caution">
    <text evidence="8">The sequence shown here is derived from an EMBL/GenBank/DDBJ whole genome shotgun (WGS) entry which is preliminary data.</text>
</comment>
<dbReference type="PANTHER" id="PTHR43133:SF50">
    <property type="entry name" value="ECF RNA POLYMERASE SIGMA FACTOR SIGM"/>
    <property type="match status" value="1"/>
</dbReference>
<proteinExistence type="inferred from homology"/>
<evidence type="ECO:0000259" key="7">
    <source>
        <dbReference type="Pfam" id="PF08281"/>
    </source>
</evidence>
<dbReference type="InterPro" id="IPR013249">
    <property type="entry name" value="RNA_pol_sigma70_r4_t2"/>
</dbReference>
<sequence length="168" mass="18424">MTLPEPSTAQAFQEFFAAHHTHLARLARRLTGEPDAADDLAAEALLQVWQHWDRVEAADNPLAYASGMVAVLARNRLRRLLRERRCLTSVGFAGPDAFEEFDGGDVDAVLDVRDALRRMPHGRRTCVLLRYGYGLSEAETADALGISVGTVKSQTARGAAQLVHMLSI</sequence>
<dbReference type="EMBL" id="BAAAQM010000004">
    <property type="protein sequence ID" value="GAA1957631.1"/>
    <property type="molecule type" value="Genomic_DNA"/>
</dbReference>
<organism evidence="8 9">
    <name type="scientific">Catenulispora subtropica</name>
    <dbReference type="NCBI Taxonomy" id="450798"/>
    <lineage>
        <taxon>Bacteria</taxon>
        <taxon>Bacillati</taxon>
        <taxon>Actinomycetota</taxon>
        <taxon>Actinomycetes</taxon>
        <taxon>Catenulisporales</taxon>
        <taxon>Catenulisporaceae</taxon>
        <taxon>Catenulispora</taxon>
    </lineage>
</organism>
<dbReference type="Gene3D" id="1.10.1740.10">
    <property type="match status" value="1"/>
</dbReference>